<dbReference type="EMBL" id="JACOPV010000009">
    <property type="protein sequence ID" value="MBM5459067.1"/>
    <property type="molecule type" value="Genomic_DNA"/>
</dbReference>
<accession>A0ABS2BZM0</accession>
<evidence type="ECO:0000313" key="1">
    <source>
        <dbReference type="EMBL" id="MBM5459067.1"/>
    </source>
</evidence>
<dbReference type="RefSeq" id="WP_203584973.1">
    <property type="nucleotide sequence ID" value="NZ_JACOPV010000009.1"/>
</dbReference>
<comment type="caution">
    <text evidence="1">The sequence shown here is derived from an EMBL/GenBank/DDBJ whole genome shotgun (WGS) entry which is preliminary data.</text>
</comment>
<dbReference type="Proteomes" id="UP000745663">
    <property type="component" value="Unassembled WGS sequence"/>
</dbReference>
<sequence>MKQLKADITALRVDFDVDVFKVDSGVYVLAQDRPHQRGFLNFVSPAYSTRRALLDYCITNCDDVLRSLYPDYPVDQPGE</sequence>
<proteinExistence type="predicted"/>
<organism evidence="1 2">
    <name type="scientific">Pseudomonas arcuscaelestis</name>
    <dbReference type="NCBI Taxonomy" id="2710591"/>
    <lineage>
        <taxon>Bacteria</taxon>
        <taxon>Pseudomonadati</taxon>
        <taxon>Pseudomonadota</taxon>
        <taxon>Gammaproteobacteria</taxon>
        <taxon>Pseudomonadales</taxon>
        <taxon>Pseudomonadaceae</taxon>
        <taxon>Pseudomonas</taxon>
    </lineage>
</organism>
<evidence type="ECO:0000313" key="2">
    <source>
        <dbReference type="Proteomes" id="UP000745663"/>
    </source>
</evidence>
<keyword evidence="2" id="KW-1185">Reference proteome</keyword>
<name>A0ABS2BZM0_9PSED</name>
<reference evidence="1 2" key="1">
    <citation type="submission" date="2020-08" db="EMBL/GenBank/DDBJ databases">
        <title>Description of novel Pseudomonas species.</title>
        <authorList>
            <person name="Duman M."/>
            <person name="Mulet M."/>
            <person name="Altun S."/>
            <person name="Saticioglu I.B."/>
            <person name="Lalucat J."/>
            <person name="Garcia-Valdes E."/>
        </authorList>
    </citation>
    <scope>NUCLEOTIDE SEQUENCE [LARGE SCALE GENOMIC DNA]</scope>
    <source>
        <strain evidence="1 2">P66</strain>
    </source>
</reference>
<protein>
    <submittedName>
        <fullName evidence="1">Uncharacterized protein</fullName>
    </submittedName>
</protein>
<gene>
    <name evidence="1" type="ORF">H8F21_15975</name>
</gene>